<dbReference type="Gene3D" id="3.40.50.300">
    <property type="entry name" value="P-loop containing nucleotide triphosphate hydrolases"/>
    <property type="match status" value="1"/>
</dbReference>
<dbReference type="InterPro" id="IPR036388">
    <property type="entry name" value="WH-like_DNA-bd_sf"/>
</dbReference>
<name>A0A1U9ZWD4_9ACTN</name>
<dbReference type="GO" id="GO:0006355">
    <property type="term" value="P:regulation of DNA-templated transcription"/>
    <property type="evidence" value="ECO:0007669"/>
    <property type="project" value="InterPro"/>
</dbReference>
<dbReference type="PANTHER" id="PTHR16305">
    <property type="entry name" value="TESTICULAR SOLUBLE ADENYLYL CYCLASE"/>
    <property type="match status" value="1"/>
</dbReference>
<dbReference type="SMART" id="SM00421">
    <property type="entry name" value="HTH_LUXR"/>
    <property type="match status" value="1"/>
</dbReference>
<dbReference type="GO" id="GO:0004016">
    <property type="term" value="F:adenylate cyclase activity"/>
    <property type="evidence" value="ECO:0007669"/>
    <property type="project" value="TreeGrafter"/>
</dbReference>
<feature type="domain" description="HTH luxR-type" evidence="3">
    <location>
        <begin position="846"/>
        <end position="911"/>
    </location>
</feature>
<dbReference type="EMBL" id="CP017717">
    <property type="protein sequence ID" value="AQZ62271.1"/>
    <property type="molecule type" value="Genomic_DNA"/>
</dbReference>
<keyword evidence="1" id="KW-0547">Nucleotide-binding</keyword>
<evidence type="ECO:0000259" key="3">
    <source>
        <dbReference type="PROSITE" id="PS50043"/>
    </source>
</evidence>
<dbReference type="Gene3D" id="1.10.10.10">
    <property type="entry name" value="Winged helix-like DNA-binding domain superfamily/Winged helix DNA-binding domain"/>
    <property type="match status" value="1"/>
</dbReference>
<evidence type="ECO:0000256" key="1">
    <source>
        <dbReference type="ARBA" id="ARBA00022741"/>
    </source>
</evidence>
<dbReference type="CDD" id="cd06170">
    <property type="entry name" value="LuxR_C_like"/>
    <property type="match status" value="1"/>
</dbReference>
<accession>A0A1U9ZWD4</accession>
<dbReference type="Pfam" id="PF13191">
    <property type="entry name" value="AAA_16"/>
    <property type="match status" value="1"/>
</dbReference>
<dbReference type="GO" id="GO:0005737">
    <property type="term" value="C:cytoplasm"/>
    <property type="evidence" value="ECO:0007669"/>
    <property type="project" value="TreeGrafter"/>
</dbReference>
<dbReference type="InterPro" id="IPR000792">
    <property type="entry name" value="Tscrpt_reg_LuxR_C"/>
</dbReference>
<reference evidence="5" key="1">
    <citation type="journal article" date="2017" name="Med. Chem. Commun.">
        <title>Nonomuraea sp. ATCC 55076 harbours the largest actinomycete chromosome to date and the kistamicin biosynthetic gene cluster.</title>
        <authorList>
            <person name="Nazari B."/>
            <person name="Forneris C.C."/>
            <person name="Gibson M.I."/>
            <person name="Moon K."/>
            <person name="Schramma K.R."/>
            <person name="Seyedsayamdost M.R."/>
        </authorList>
    </citation>
    <scope>NUCLEOTIDE SEQUENCE [LARGE SCALE GENOMIC DNA]</scope>
    <source>
        <strain evidence="5">ATCC 55076</strain>
    </source>
</reference>
<dbReference type="KEGG" id="noa:BKM31_13080"/>
<sequence>MAFVTKPPTVDLIGREPEQGTVRQLLDATGAGRGGTLLVHGAAGVGKSALIHAAQDEARNRGFTVLSAVGVETELWFPFAALHQFVQPLRGELDDLADTHREAVRAAFSGERDAPGTYQVALAILELLADAADRRPLLVVADDLQWMDLPSREVLAFVARRVGDQPILVLLAARTSPGGAPPVEIHPQLTLGPLSEPSAQALLDTVAPRLSPHVRTLILDRAAGNPLALVELPKAVKALPAQPNELPLTQRLEAAFAARTGGVTPVCRMFLLALAAEPDAPLQLLLDVAGGLTGVAPTVAALQEATDAGLVSLADGVPRFGHPLMRSAIYTRAPIADRLSVHGALASALSSPDRKLAHEAAATLGPDEELATRLEHFAEAAQAHGNVTGALPALRQAARLVHDPRRRTGMLIRAAELATELSDPDPARALLASVDVGMLGPVERGRLMNADELVGFFEPQDRNQRVHDLVGVAAEAYAGGAPKVGGILLWRAAVRCFFQDGETSARAATTAELDRWDPDPDAAETLAVRAHAEPFRWGADVLARLDGAAAESTDGWSLYFLGSTARALGDFTRCSVYSGQAAQIWRRQGRLGLLTRALAAAWPRVWLGELERARVESEEACVLARETAQPFAYLGGRATAALIAALRGEAGIAAGMNEELRASGVLPGMRFATVIAQQTDGLLALIDGRPEEAFRLLSRIFDPADPHHHSLMQWTVAPDLADAAVAAGAEDEARKVLVDLPELATRLPSEMMINALAYTDAVLAPDAEAEERYVAALAALPSGWPLSRARLQLHHGRWLRRQRRYVDAREPLRQARDGFDRLGARYWAEVAGSQLRATGETKADRLRNPADSLSPREMQIAVLAARGLSNREIGQRMFISHRTVGTYLYRIYPRLGVANRFQLAAVLGNQVGNEPDQRDG</sequence>
<dbReference type="PANTHER" id="PTHR16305:SF35">
    <property type="entry name" value="TRANSCRIPTIONAL ACTIVATOR DOMAIN"/>
    <property type="match status" value="1"/>
</dbReference>
<protein>
    <submittedName>
        <fullName evidence="4">LuxR family transcriptional regulator</fullName>
    </submittedName>
</protein>
<dbReference type="PRINTS" id="PR00038">
    <property type="entry name" value="HTHLUXR"/>
</dbReference>
<dbReference type="AlphaFoldDB" id="A0A1U9ZWD4"/>
<dbReference type="SUPFAM" id="SSF46894">
    <property type="entry name" value="C-terminal effector domain of the bipartite response regulators"/>
    <property type="match status" value="1"/>
</dbReference>
<dbReference type="InterPro" id="IPR027417">
    <property type="entry name" value="P-loop_NTPase"/>
</dbReference>
<dbReference type="OrthoDB" id="483at2"/>
<dbReference type="InterPro" id="IPR041664">
    <property type="entry name" value="AAA_16"/>
</dbReference>
<gene>
    <name evidence="4" type="ORF">BKM31_13080</name>
</gene>
<dbReference type="Proteomes" id="UP000190797">
    <property type="component" value="Chromosome"/>
</dbReference>
<organism evidence="4 5">
    <name type="scientific">[Actinomadura] parvosata subsp. kistnae</name>
    <dbReference type="NCBI Taxonomy" id="1909395"/>
    <lineage>
        <taxon>Bacteria</taxon>
        <taxon>Bacillati</taxon>
        <taxon>Actinomycetota</taxon>
        <taxon>Actinomycetes</taxon>
        <taxon>Streptosporangiales</taxon>
        <taxon>Streptosporangiaceae</taxon>
        <taxon>Nonomuraea</taxon>
    </lineage>
</organism>
<dbReference type="InterPro" id="IPR016032">
    <property type="entry name" value="Sig_transdc_resp-reg_C-effctor"/>
</dbReference>
<dbReference type="PROSITE" id="PS00622">
    <property type="entry name" value="HTH_LUXR_1"/>
    <property type="match status" value="1"/>
</dbReference>
<dbReference type="GO" id="GO:0003677">
    <property type="term" value="F:DNA binding"/>
    <property type="evidence" value="ECO:0007669"/>
    <property type="project" value="InterPro"/>
</dbReference>
<evidence type="ECO:0000313" key="4">
    <source>
        <dbReference type="EMBL" id="AQZ62271.1"/>
    </source>
</evidence>
<dbReference type="PROSITE" id="PS50043">
    <property type="entry name" value="HTH_LUXR_2"/>
    <property type="match status" value="1"/>
</dbReference>
<dbReference type="SUPFAM" id="SSF52540">
    <property type="entry name" value="P-loop containing nucleoside triphosphate hydrolases"/>
    <property type="match status" value="1"/>
</dbReference>
<proteinExistence type="predicted"/>
<evidence type="ECO:0000313" key="5">
    <source>
        <dbReference type="Proteomes" id="UP000190797"/>
    </source>
</evidence>
<dbReference type="STRING" id="1909395.BKM31_13080"/>
<dbReference type="Pfam" id="PF00196">
    <property type="entry name" value="GerE"/>
    <property type="match status" value="1"/>
</dbReference>
<keyword evidence="5" id="KW-1185">Reference proteome</keyword>
<dbReference type="GO" id="GO:0005524">
    <property type="term" value="F:ATP binding"/>
    <property type="evidence" value="ECO:0007669"/>
    <property type="project" value="UniProtKB-KW"/>
</dbReference>
<keyword evidence="2" id="KW-0067">ATP-binding</keyword>
<evidence type="ECO:0000256" key="2">
    <source>
        <dbReference type="ARBA" id="ARBA00022840"/>
    </source>
</evidence>